<dbReference type="Pfam" id="PF20945">
    <property type="entry name" value="RMP1"/>
    <property type="match status" value="1"/>
</dbReference>
<dbReference type="Proteomes" id="UP000196158">
    <property type="component" value="Unassembled WGS sequence"/>
</dbReference>
<dbReference type="GO" id="GO:0000466">
    <property type="term" value="P:maturation of 5.8S rRNA from tricistronic rRNA transcript (SSU-rRNA, 5.8S rRNA, LSU-rRNA)"/>
    <property type="evidence" value="ECO:0007669"/>
    <property type="project" value="TreeGrafter"/>
</dbReference>
<evidence type="ECO:0000313" key="5">
    <source>
        <dbReference type="Proteomes" id="UP000196158"/>
    </source>
</evidence>
<feature type="region of interest" description="Disordered" evidence="1">
    <location>
        <begin position="188"/>
        <end position="216"/>
    </location>
</feature>
<accession>A0A1X7R4R5</accession>
<sequence length="216" mass="25132">MKSFKKDKFVSKVPMELMTSLQQEERLIKLIHHRNKNQHRVAVWWRQFCTLKRVVSQITILLQHRNKLPVNALYHVTHKFMRTQVKKMYYEFNGVISLGQFPTLGVVLIGLLGRIHNHVAKLIVLHSEEFSKFKQTNSVKKQDDAINGIHISDDITMFNEEVGEIIIEKDIVDIKAIPLMEIEEEITKKSTNSKKKKKKKTSKSKKPKSAIDSIFG</sequence>
<dbReference type="PANTHER" id="PTHR37792">
    <property type="entry name" value="RIBONUCLEASE MRP PROTEIN SUBUNIT RMP1"/>
    <property type="match status" value="1"/>
</dbReference>
<dbReference type="STRING" id="1789683.A0A1X7R4R5"/>
<dbReference type="GO" id="GO:0042134">
    <property type="term" value="F:rRNA primary transcript binding"/>
    <property type="evidence" value="ECO:0007669"/>
    <property type="project" value="InterPro"/>
</dbReference>
<reference evidence="4 5" key="1">
    <citation type="submission" date="2017-04" db="EMBL/GenBank/DDBJ databases">
        <authorList>
            <person name="Afonso C.L."/>
            <person name="Miller P.J."/>
            <person name="Scott M.A."/>
            <person name="Spackman E."/>
            <person name="Goraichik I."/>
            <person name="Dimitrov K.M."/>
            <person name="Suarez D.L."/>
            <person name="Swayne D.E."/>
        </authorList>
    </citation>
    <scope>NUCLEOTIDE SEQUENCE [LARGE SCALE GENOMIC DNA]</scope>
</reference>
<evidence type="ECO:0000259" key="3">
    <source>
        <dbReference type="Pfam" id="PF20945"/>
    </source>
</evidence>
<keyword evidence="2" id="KW-0812">Transmembrane</keyword>
<dbReference type="PANTHER" id="PTHR37792:SF1">
    <property type="entry name" value="RIBONUCLEASE MRP PROTEIN SUBUNIT RMP1"/>
    <property type="match status" value="1"/>
</dbReference>
<evidence type="ECO:0000256" key="1">
    <source>
        <dbReference type="SAM" id="MobiDB-lite"/>
    </source>
</evidence>
<proteinExistence type="predicted"/>
<dbReference type="AlphaFoldDB" id="A0A1X7R4R5"/>
<protein>
    <submittedName>
        <fullName evidence="4">Similar to Saccharomyces cerevisiae YLR145W RMP1 Subunit of RNase MRP, which processes pre-rRNA and has a role in cell cycle-regulated degradation of daughter cell-specific mRNAs</fullName>
    </submittedName>
</protein>
<keyword evidence="5" id="KW-1185">Reference proteome</keyword>
<gene>
    <name evidence="4" type="ORF">KASA_0M00682G</name>
</gene>
<dbReference type="InterPro" id="IPR047205">
    <property type="entry name" value="RMP1"/>
</dbReference>
<dbReference type="EMBL" id="FXLY01000006">
    <property type="protein sequence ID" value="SMN20683.1"/>
    <property type="molecule type" value="Genomic_DNA"/>
</dbReference>
<dbReference type="InterPro" id="IPR047204">
    <property type="entry name" value="RMP1_RBD"/>
</dbReference>
<keyword evidence="2" id="KW-0472">Membrane</keyword>
<keyword evidence="2" id="KW-1133">Transmembrane helix</keyword>
<dbReference type="OrthoDB" id="5414547at2759"/>
<feature type="transmembrane region" description="Helical" evidence="2">
    <location>
        <begin position="89"/>
        <end position="112"/>
    </location>
</feature>
<feature type="compositionally biased region" description="Basic residues" evidence="1">
    <location>
        <begin position="191"/>
        <end position="208"/>
    </location>
</feature>
<name>A0A1X7R4R5_9SACH</name>
<evidence type="ECO:0000313" key="4">
    <source>
        <dbReference type="EMBL" id="SMN20683.1"/>
    </source>
</evidence>
<dbReference type="CDD" id="cd22573">
    <property type="entry name" value="RMP1_RBD"/>
    <property type="match status" value="1"/>
</dbReference>
<organism evidence="4 5">
    <name type="scientific">Maudiozyma saulgeensis</name>
    <dbReference type="NCBI Taxonomy" id="1789683"/>
    <lineage>
        <taxon>Eukaryota</taxon>
        <taxon>Fungi</taxon>
        <taxon>Dikarya</taxon>
        <taxon>Ascomycota</taxon>
        <taxon>Saccharomycotina</taxon>
        <taxon>Saccharomycetes</taxon>
        <taxon>Saccharomycetales</taxon>
        <taxon>Saccharomycetaceae</taxon>
        <taxon>Maudiozyma</taxon>
    </lineage>
</organism>
<evidence type="ECO:0000256" key="2">
    <source>
        <dbReference type="SAM" id="Phobius"/>
    </source>
</evidence>
<feature type="domain" description="RNase MRP protein 1 RNA binding" evidence="3">
    <location>
        <begin position="27"/>
        <end position="114"/>
    </location>
</feature>
<dbReference type="GO" id="GO:0000294">
    <property type="term" value="P:nuclear-transcribed mRNA catabolic process, RNase MRP-dependent"/>
    <property type="evidence" value="ECO:0007669"/>
    <property type="project" value="TreeGrafter"/>
</dbReference>
<dbReference type="GO" id="GO:0000172">
    <property type="term" value="C:ribonuclease MRP complex"/>
    <property type="evidence" value="ECO:0007669"/>
    <property type="project" value="InterPro"/>
</dbReference>